<comment type="cofactor">
    <cofactor evidence="1">
        <name>[3Fe-4S] cluster</name>
        <dbReference type="ChEBI" id="CHEBI:21137"/>
    </cofactor>
</comment>
<evidence type="ECO:0000256" key="4">
    <source>
        <dbReference type="ARBA" id="ARBA00022982"/>
    </source>
</evidence>
<dbReference type="Proteomes" id="UP001595698">
    <property type="component" value="Unassembled WGS sequence"/>
</dbReference>
<dbReference type="EMBL" id="JBHSBC010000014">
    <property type="protein sequence ID" value="MFC3981746.1"/>
    <property type="molecule type" value="Genomic_DNA"/>
</dbReference>
<evidence type="ECO:0000313" key="9">
    <source>
        <dbReference type="Proteomes" id="UP001595698"/>
    </source>
</evidence>
<evidence type="ECO:0000256" key="6">
    <source>
        <dbReference type="ARBA" id="ARBA00023014"/>
    </source>
</evidence>
<comment type="caution">
    <text evidence="8">The sequence shown here is derived from an EMBL/GenBank/DDBJ whole genome shotgun (WGS) entry which is preliminary data.</text>
</comment>
<evidence type="ECO:0000256" key="3">
    <source>
        <dbReference type="ARBA" id="ARBA00022723"/>
    </source>
</evidence>
<gene>
    <name evidence="8" type="ORF">ACFOYY_16520</name>
</gene>
<keyword evidence="7" id="KW-0003">3Fe-4S</keyword>
<evidence type="ECO:0000256" key="2">
    <source>
        <dbReference type="ARBA" id="ARBA00022448"/>
    </source>
</evidence>
<reference evidence="9" key="1">
    <citation type="journal article" date="2019" name="Int. J. Syst. Evol. Microbiol.">
        <title>The Global Catalogue of Microorganisms (GCM) 10K type strain sequencing project: providing services to taxonomists for standard genome sequencing and annotation.</title>
        <authorList>
            <consortium name="The Broad Institute Genomics Platform"/>
            <consortium name="The Broad Institute Genome Sequencing Center for Infectious Disease"/>
            <person name="Wu L."/>
            <person name="Ma J."/>
        </authorList>
    </citation>
    <scope>NUCLEOTIDE SEQUENCE [LARGE SCALE GENOMIC DNA]</scope>
    <source>
        <strain evidence="9">TBRC 7912</strain>
    </source>
</reference>
<dbReference type="Gene3D" id="3.30.70.20">
    <property type="match status" value="1"/>
</dbReference>
<evidence type="ECO:0000256" key="1">
    <source>
        <dbReference type="ARBA" id="ARBA00001927"/>
    </source>
</evidence>
<proteinExistence type="predicted"/>
<keyword evidence="6" id="KW-0411">Iron-sulfur</keyword>
<keyword evidence="4" id="KW-0249">Electron transport</keyword>
<organism evidence="8 9">
    <name type="scientific">Streptosporangium jomthongense</name>
    <dbReference type="NCBI Taxonomy" id="1193683"/>
    <lineage>
        <taxon>Bacteria</taxon>
        <taxon>Bacillati</taxon>
        <taxon>Actinomycetota</taxon>
        <taxon>Actinomycetes</taxon>
        <taxon>Streptosporangiales</taxon>
        <taxon>Streptosporangiaceae</taxon>
        <taxon>Streptosporangium</taxon>
    </lineage>
</organism>
<sequence>MATVAGIPVRNDHRIGGERVGARPTAGTVWVDHLSVRGLKAPIGGARGLPCGRFPGAAPTPVPPRITRSSEMKVIVDMGVCKDHGQCVFSAPEVFRLDENGRLAYEPDVDEALRDAVEEAADVCPLQAITVEG</sequence>
<dbReference type="InterPro" id="IPR051269">
    <property type="entry name" value="Fe-S_cluster_ET"/>
</dbReference>
<evidence type="ECO:0000256" key="5">
    <source>
        <dbReference type="ARBA" id="ARBA00023004"/>
    </source>
</evidence>
<dbReference type="PANTHER" id="PTHR36923">
    <property type="entry name" value="FERREDOXIN"/>
    <property type="match status" value="1"/>
</dbReference>
<dbReference type="RefSeq" id="WP_386190226.1">
    <property type="nucleotide sequence ID" value="NZ_JBHSBC010000014.1"/>
</dbReference>
<dbReference type="SUPFAM" id="SSF54862">
    <property type="entry name" value="4Fe-4S ferredoxins"/>
    <property type="match status" value="1"/>
</dbReference>
<keyword evidence="5" id="KW-0408">Iron</keyword>
<keyword evidence="3" id="KW-0479">Metal-binding</keyword>
<dbReference type="PANTHER" id="PTHR36923:SF3">
    <property type="entry name" value="FERREDOXIN"/>
    <property type="match status" value="1"/>
</dbReference>
<name>A0ABV8F1H4_9ACTN</name>
<evidence type="ECO:0000313" key="8">
    <source>
        <dbReference type="EMBL" id="MFC3981746.1"/>
    </source>
</evidence>
<dbReference type="Pfam" id="PF13459">
    <property type="entry name" value="Fer4_15"/>
    <property type="match status" value="1"/>
</dbReference>
<protein>
    <submittedName>
        <fullName evidence="8">Ferredoxin</fullName>
    </submittedName>
</protein>
<keyword evidence="9" id="KW-1185">Reference proteome</keyword>
<accession>A0ABV8F1H4</accession>
<evidence type="ECO:0000256" key="7">
    <source>
        <dbReference type="ARBA" id="ARBA00023291"/>
    </source>
</evidence>
<keyword evidence="2" id="KW-0813">Transport</keyword>